<keyword evidence="3" id="KW-1185">Reference proteome</keyword>
<organism evidence="2 3">
    <name type="scientific">Bacillus songklensis</name>
    <dbReference type="NCBI Taxonomy" id="1069116"/>
    <lineage>
        <taxon>Bacteria</taxon>
        <taxon>Bacillati</taxon>
        <taxon>Bacillota</taxon>
        <taxon>Bacilli</taxon>
        <taxon>Bacillales</taxon>
        <taxon>Bacillaceae</taxon>
        <taxon>Bacillus</taxon>
    </lineage>
</organism>
<dbReference type="Pfam" id="PF08858">
    <property type="entry name" value="IDEAL"/>
    <property type="match status" value="1"/>
</dbReference>
<name>A0ABV8B4K8_9BACI</name>
<evidence type="ECO:0000259" key="1">
    <source>
        <dbReference type="SMART" id="SM00914"/>
    </source>
</evidence>
<dbReference type="RefSeq" id="WP_377915644.1">
    <property type="nucleotide sequence ID" value="NZ_JBHRZT010000052.1"/>
</dbReference>
<feature type="domain" description="IDEAL" evidence="1">
    <location>
        <begin position="32"/>
        <end position="68"/>
    </location>
</feature>
<gene>
    <name evidence="2" type="ORF">ACFOU2_12735</name>
</gene>
<dbReference type="EMBL" id="JBHRZT010000052">
    <property type="protein sequence ID" value="MFC3884314.1"/>
    <property type="molecule type" value="Genomic_DNA"/>
</dbReference>
<dbReference type="Proteomes" id="UP001595752">
    <property type="component" value="Unassembled WGS sequence"/>
</dbReference>
<sequence length="78" mass="9165">MKQYDGKSKTTNQMDVYQTLKTKFYEKEAASLLDTLTYSFNKKHLQSLIDKSLDKGDKQAFIQYSILYNELLENKLCN</sequence>
<protein>
    <submittedName>
        <fullName evidence="2">IDEAL domain-containing protein</fullName>
    </submittedName>
</protein>
<accession>A0ABV8B4K8</accession>
<proteinExistence type="predicted"/>
<dbReference type="InterPro" id="IPR014957">
    <property type="entry name" value="IDEAL_dom"/>
</dbReference>
<dbReference type="SMART" id="SM00914">
    <property type="entry name" value="IDEAL"/>
    <property type="match status" value="1"/>
</dbReference>
<evidence type="ECO:0000313" key="3">
    <source>
        <dbReference type="Proteomes" id="UP001595752"/>
    </source>
</evidence>
<reference evidence="3" key="1">
    <citation type="journal article" date="2019" name="Int. J. Syst. Evol. Microbiol.">
        <title>The Global Catalogue of Microorganisms (GCM) 10K type strain sequencing project: providing services to taxonomists for standard genome sequencing and annotation.</title>
        <authorList>
            <consortium name="The Broad Institute Genomics Platform"/>
            <consortium name="The Broad Institute Genome Sequencing Center for Infectious Disease"/>
            <person name="Wu L."/>
            <person name="Ma J."/>
        </authorList>
    </citation>
    <scope>NUCLEOTIDE SEQUENCE [LARGE SCALE GENOMIC DNA]</scope>
    <source>
        <strain evidence="3">CCUG 61889</strain>
    </source>
</reference>
<comment type="caution">
    <text evidence="2">The sequence shown here is derived from an EMBL/GenBank/DDBJ whole genome shotgun (WGS) entry which is preliminary data.</text>
</comment>
<evidence type="ECO:0000313" key="2">
    <source>
        <dbReference type="EMBL" id="MFC3884314.1"/>
    </source>
</evidence>
<dbReference type="Gene3D" id="4.10.810.10">
    <property type="entry name" value="Virus Scaffolding Protein, Chain A"/>
    <property type="match status" value="1"/>
</dbReference>
<dbReference type="InterPro" id="IPR027393">
    <property type="entry name" value="Virus_scaffolding_prot_C"/>
</dbReference>